<proteinExistence type="predicted"/>
<dbReference type="EMBL" id="JANAWD010000313">
    <property type="protein sequence ID" value="KAJ3481605.1"/>
    <property type="molecule type" value="Genomic_DNA"/>
</dbReference>
<keyword evidence="1" id="KW-0812">Transmembrane</keyword>
<feature type="transmembrane region" description="Helical" evidence="1">
    <location>
        <begin position="286"/>
        <end position="304"/>
    </location>
</feature>
<evidence type="ECO:0000313" key="3">
    <source>
        <dbReference type="Proteomes" id="UP001212997"/>
    </source>
</evidence>
<name>A0AAD5V155_9APHY</name>
<sequence length="485" mass="54759">MDECNDINSCRTRIGIATSCISTISLCTWAVFHPNIPGPKEPTWKVIGRRIGWMIGGVLAPEIYLFISFRQFIGASEFEKYRELGWTRTHGYFALMGGFMIYDGQTADKIGFYDPTPLTRPFIKNFIHDFLSLEAFERSLSTRDSESRNRSSPTQPLGQLVHSLAALKTIQSDPATFEGILQQVYQDHGISIGQCINQVEWYNQHLSDHAIHLLYEGREEERLFLKGILAFLTAYVHPTSLRENENTDRALPIENAEGLELATGNSRLAPRISIEDIRDKSKNDGFAKFIVVLQVVWFILQYAARAWEKLLVTEIEIFTSAFCGIAVVANLLWRNKPFTVGRGYAIRWRDDGWEVFIPPAPPFVEAPQVSWIHRCRKAIAGIMGSIKKVLTTYGPLRGGDSVYQMVSEPTEGPPSHLPCSSVETTYPPSYRSSQPSVGFWQKLKFTLSKLGKGVEIMREVVFQQIPFGQTTLRDSGKRPAQPSQV</sequence>
<keyword evidence="3" id="KW-1185">Reference proteome</keyword>
<organism evidence="2 3">
    <name type="scientific">Meripilus lineatus</name>
    <dbReference type="NCBI Taxonomy" id="2056292"/>
    <lineage>
        <taxon>Eukaryota</taxon>
        <taxon>Fungi</taxon>
        <taxon>Dikarya</taxon>
        <taxon>Basidiomycota</taxon>
        <taxon>Agaricomycotina</taxon>
        <taxon>Agaricomycetes</taxon>
        <taxon>Polyporales</taxon>
        <taxon>Meripilaceae</taxon>
        <taxon>Meripilus</taxon>
    </lineage>
</organism>
<keyword evidence="1" id="KW-0472">Membrane</keyword>
<feature type="transmembrane region" description="Helical" evidence="1">
    <location>
        <begin position="12"/>
        <end position="31"/>
    </location>
</feature>
<keyword evidence="1" id="KW-1133">Transmembrane helix</keyword>
<gene>
    <name evidence="2" type="ORF">NLI96_g7544</name>
</gene>
<evidence type="ECO:0000313" key="2">
    <source>
        <dbReference type="EMBL" id="KAJ3481605.1"/>
    </source>
</evidence>
<dbReference type="Proteomes" id="UP001212997">
    <property type="component" value="Unassembled WGS sequence"/>
</dbReference>
<evidence type="ECO:0000256" key="1">
    <source>
        <dbReference type="SAM" id="Phobius"/>
    </source>
</evidence>
<dbReference type="AlphaFoldDB" id="A0AAD5V155"/>
<accession>A0AAD5V155</accession>
<feature type="transmembrane region" description="Helical" evidence="1">
    <location>
        <begin position="310"/>
        <end position="333"/>
    </location>
</feature>
<reference evidence="2" key="1">
    <citation type="submission" date="2022-07" db="EMBL/GenBank/DDBJ databases">
        <title>Genome Sequence of Physisporinus lineatus.</title>
        <authorList>
            <person name="Buettner E."/>
        </authorList>
    </citation>
    <scope>NUCLEOTIDE SEQUENCE</scope>
    <source>
        <strain evidence="2">VT162</strain>
    </source>
</reference>
<protein>
    <submittedName>
        <fullName evidence="2">Uncharacterized protein</fullName>
    </submittedName>
</protein>
<feature type="transmembrane region" description="Helical" evidence="1">
    <location>
        <begin position="51"/>
        <end position="73"/>
    </location>
</feature>
<dbReference type="PANTHER" id="PTHR35043:SF8">
    <property type="entry name" value="DUF4220 DOMAIN-CONTAINING PROTEIN"/>
    <property type="match status" value="1"/>
</dbReference>
<dbReference type="PANTHER" id="PTHR35043">
    <property type="entry name" value="TRANSCRIPTION FACTOR DOMAIN-CONTAINING PROTEIN"/>
    <property type="match status" value="1"/>
</dbReference>
<comment type="caution">
    <text evidence="2">The sequence shown here is derived from an EMBL/GenBank/DDBJ whole genome shotgun (WGS) entry which is preliminary data.</text>
</comment>